<accession>A0ABR8SKD1</accession>
<dbReference type="Pfam" id="PF13780">
    <property type="entry name" value="DUF4176"/>
    <property type="match status" value="1"/>
</dbReference>
<dbReference type="RefSeq" id="WP_191753324.1">
    <property type="nucleotide sequence ID" value="NZ_JACSQM010000003.1"/>
</dbReference>
<reference evidence="1 2" key="1">
    <citation type="submission" date="2020-08" db="EMBL/GenBank/DDBJ databases">
        <title>A Genomic Blueprint of the Chicken Gut Microbiome.</title>
        <authorList>
            <person name="Gilroy R."/>
            <person name="Ravi A."/>
            <person name="Getino M."/>
            <person name="Pursley I."/>
            <person name="Horton D.L."/>
            <person name="Alikhan N.-F."/>
            <person name="Baker D."/>
            <person name="Gharbi K."/>
            <person name="Hall N."/>
            <person name="Watson M."/>
            <person name="Adriaenssens E.M."/>
            <person name="Foster-Nyarko E."/>
            <person name="Jarju S."/>
            <person name="Secka A."/>
            <person name="Antonio M."/>
            <person name="Oren A."/>
            <person name="Chaudhuri R."/>
            <person name="La Ragione R.M."/>
            <person name="Hildebrand F."/>
            <person name="Pallen M.J."/>
        </authorList>
    </citation>
    <scope>NUCLEOTIDE SEQUENCE [LARGE SCALE GENOMIC DNA]</scope>
    <source>
        <strain evidence="1 2">Sa2CUA10</strain>
    </source>
</reference>
<dbReference type="EMBL" id="JACSQM010000003">
    <property type="protein sequence ID" value="MBD7963931.1"/>
    <property type="molecule type" value="Genomic_DNA"/>
</dbReference>
<gene>
    <name evidence="1" type="ORF">H9648_07675</name>
</gene>
<evidence type="ECO:0000313" key="2">
    <source>
        <dbReference type="Proteomes" id="UP000603641"/>
    </source>
</evidence>
<dbReference type="Proteomes" id="UP000603641">
    <property type="component" value="Unassembled WGS sequence"/>
</dbReference>
<proteinExistence type="predicted"/>
<sequence>MKIQNLLPNGSIVLLTGGNKKLMIYGRKQLVVDEQEIQYDYISVPYPEGHINEEHTYVFNHSDIEEIIFRGYENEEEQEFQLVLNSVN</sequence>
<dbReference type="InterPro" id="IPR025233">
    <property type="entry name" value="DUF4176"/>
</dbReference>
<evidence type="ECO:0000313" key="1">
    <source>
        <dbReference type="EMBL" id="MBD7963931.1"/>
    </source>
</evidence>
<protein>
    <submittedName>
        <fullName evidence="1">DUF4176 domain-containing protein</fullName>
    </submittedName>
</protein>
<organism evidence="1 2">
    <name type="scientific">Fictibacillus norfolkensis</name>
    <dbReference type="NCBI Taxonomy" id="2762233"/>
    <lineage>
        <taxon>Bacteria</taxon>
        <taxon>Bacillati</taxon>
        <taxon>Bacillota</taxon>
        <taxon>Bacilli</taxon>
        <taxon>Bacillales</taxon>
        <taxon>Fictibacillaceae</taxon>
        <taxon>Fictibacillus</taxon>
    </lineage>
</organism>
<comment type="caution">
    <text evidence="1">The sequence shown here is derived from an EMBL/GenBank/DDBJ whole genome shotgun (WGS) entry which is preliminary data.</text>
</comment>
<name>A0ABR8SKD1_9BACL</name>
<keyword evidence="2" id="KW-1185">Reference proteome</keyword>